<name>A0ABX2BZK4_9BURK</name>
<reference evidence="1 2" key="1">
    <citation type="submission" date="2019-11" db="EMBL/GenBank/DDBJ databases">
        <title>Metabolism of dissolved organic matter in forest soils.</title>
        <authorList>
            <person name="Cyle K.T."/>
            <person name="Wilhelm R.C."/>
            <person name="Martinez C.E."/>
        </authorList>
    </citation>
    <scope>NUCLEOTIDE SEQUENCE [LARGE SCALE GENOMIC DNA]</scope>
    <source>
        <strain evidence="1 2">1N</strain>
    </source>
</reference>
<dbReference type="EMBL" id="WOEY01000131">
    <property type="protein sequence ID" value="NPT46159.1"/>
    <property type="molecule type" value="Genomic_DNA"/>
</dbReference>
<evidence type="ECO:0008006" key="3">
    <source>
        <dbReference type="Google" id="ProtNLM"/>
    </source>
</evidence>
<organism evidence="1 2">
    <name type="scientific">Paraburkholderia solitsugae</name>
    <dbReference type="NCBI Taxonomy" id="2675748"/>
    <lineage>
        <taxon>Bacteria</taxon>
        <taxon>Pseudomonadati</taxon>
        <taxon>Pseudomonadota</taxon>
        <taxon>Betaproteobacteria</taxon>
        <taxon>Burkholderiales</taxon>
        <taxon>Burkholderiaceae</taxon>
        <taxon>Paraburkholderia</taxon>
    </lineage>
</organism>
<evidence type="ECO:0000313" key="2">
    <source>
        <dbReference type="Proteomes" id="UP000652198"/>
    </source>
</evidence>
<dbReference type="Proteomes" id="UP000652198">
    <property type="component" value="Unassembled WGS sequence"/>
</dbReference>
<protein>
    <recommendedName>
        <fullName evidence="3">Phage protein</fullName>
    </recommendedName>
</protein>
<keyword evidence="2" id="KW-1185">Reference proteome</keyword>
<dbReference type="RefSeq" id="WP_172316311.1">
    <property type="nucleotide sequence ID" value="NZ_WOEY01000131.1"/>
</dbReference>
<gene>
    <name evidence="1" type="ORF">GNZ12_33530</name>
</gene>
<comment type="caution">
    <text evidence="1">The sequence shown here is derived from an EMBL/GenBank/DDBJ whole genome shotgun (WGS) entry which is preliminary data.</text>
</comment>
<accession>A0ABX2BZK4</accession>
<evidence type="ECO:0000313" key="1">
    <source>
        <dbReference type="EMBL" id="NPT46159.1"/>
    </source>
</evidence>
<proteinExistence type="predicted"/>
<sequence length="98" mass="10715">MKQASMTRIKDALGVMKPWFDDPKTHEVANECMMVASFVGLFRASGNWGAEAEASAMLKQLSESSKIPYQVLSTYADGVAALDKHASRESLMTKTGEQ</sequence>